<comment type="caution">
    <text evidence="2">The sequence shown here is derived from an EMBL/GenBank/DDBJ whole genome shotgun (WGS) entry which is preliminary data.</text>
</comment>
<accession>A0A1Y2CDC1</accession>
<feature type="transmembrane region" description="Helical" evidence="1">
    <location>
        <begin position="107"/>
        <end position="124"/>
    </location>
</feature>
<keyword evidence="1" id="KW-1133">Transmembrane helix</keyword>
<organism evidence="2 3">
    <name type="scientific">Rhizoclosmatium globosum</name>
    <dbReference type="NCBI Taxonomy" id="329046"/>
    <lineage>
        <taxon>Eukaryota</taxon>
        <taxon>Fungi</taxon>
        <taxon>Fungi incertae sedis</taxon>
        <taxon>Chytridiomycota</taxon>
        <taxon>Chytridiomycota incertae sedis</taxon>
        <taxon>Chytridiomycetes</taxon>
        <taxon>Chytridiales</taxon>
        <taxon>Chytriomycetaceae</taxon>
        <taxon>Rhizoclosmatium</taxon>
    </lineage>
</organism>
<evidence type="ECO:0000256" key="1">
    <source>
        <dbReference type="SAM" id="Phobius"/>
    </source>
</evidence>
<protein>
    <submittedName>
        <fullName evidence="2">Uncharacterized protein</fullName>
    </submittedName>
</protein>
<evidence type="ECO:0000313" key="2">
    <source>
        <dbReference type="EMBL" id="ORY44897.1"/>
    </source>
</evidence>
<reference evidence="2 3" key="1">
    <citation type="submission" date="2016-07" db="EMBL/GenBank/DDBJ databases">
        <title>Pervasive Adenine N6-methylation of Active Genes in Fungi.</title>
        <authorList>
            <consortium name="DOE Joint Genome Institute"/>
            <person name="Mondo S.J."/>
            <person name="Dannebaum R.O."/>
            <person name="Kuo R.C."/>
            <person name="Labutti K."/>
            <person name="Haridas S."/>
            <person name="Kuo A."/>
            <person name="Salamov A."/>
            <person name="Ahrendt S.R."/>
            <person name="Lipzen A."/>
            <person name="Sullivan W."/>
            <person name="Andreopoulos W.B."/>
            <person name="Clum A."/>
            <person name="Lindquist E."/>
            <person name="Daum C."/>
            <person name="Ramamoorthy G.K."/>
            <person name="Gryganskyi A."/>
            <person name="Culley D."/>
            <person name="Magnuson J.K."/>
            <person name="James T.Y."/>
            <person name="O'Malley M.A."/>
            <person name="Stajich J.E."/>
            <person name="Spatafora J.W."/>
            <person name="Visel A."/>
            <person name="Grigoriev I.V."/>
        </authorList>
    </citation>
    <scope>NUCLEOTIDE SEQUENCE [LARGE SCALE GENOMIC DNA]</scope>
    <source>
        <strain evidence="2 3">JEL800</strain>
    </source>
</reference>
<dbReference type="Proteomes" id="UP000193642">
    <property type="component" value="Unassembled WGS sequence"/>
</dbReference>
<sequence>MSSITTALPTSSGQVILEHSKYILDLAGYVAIAFSILGLALSLLLLASIYRARQRRMKAAAMHSSASTTDTLSITVLLFVIVLYSVQIATENIIWIVDWTVLDSTHFLALLGYALMFTLFALNEPQYWLFSPFTMPSTSAKLPNILFLIGMLYFPFASIVTAWIYVYSYHFTMQSFGLNKLVRV</sequence>
<proteinExistence type="predicted"/>
<evidence type="ECO:0000313" key="3">
    <source>
        <dbReference type="Proteomes" id="UP000193642"/>
    </source>
</evidence>
<dbReference type="EMBL" id="MCGO01000021">
    <property type="protein sequence ID" value="ORY44897.1"/>
    <property type="molecule type" value="Genomic_DNA"/>
</dbReference>
<keyword evidence="1" id="KW-0812">Transmembrane</keyword>
<dbReference type="AlphaFoldDB" id="A0A1Y2CDC1"/>
<keyword evidence="3" id="KW-1185">Reference proteome</keyword>
<feature type="transmembrane region" description="Helical" evidence="1">
    <location>
        <begin position="145"/>
        <end position="166"/>
    </location>
</feature>
<gene>
    <name evidence="2" type="ORF">BCR33DRAFT_850386</name>
</gene>
<feature type="transmembrane region" description="Helical" evidence="1">
    <location>
        <begin position="71"/>
        <end position="95"/>
    </location>
</feature>
<name>A0A1Y2CDC1_9FUNG</name>
<keyword evidence="1" id="KW-0472">Membrane</keyword>
<feature type="transmembrane region" description="Helical" evidence="1">
    <location>
        <begin position="26"/>
        <end position="50"/>
    </location>
</feature>